<dbReference type="EMBL" id="JAHYIQ010000028">
    <property type="protein sequence ID" value="KAK1120914.1"/>
    <property type="molecule type" value="Genomic_DNA"/>
</dbReference>
<keyword evidence="3" id="KW-1185">Reference proteome</keyword>
<organism evidence="2 3">
    <name type="scientific">Melipona bicolor</name>
    <dbReference type="NCBI Taxonomy" id="60889"/>
    <lineage>
        <taxon>Eukaryota</taxon>
        <taxon>Metazoa</taxon>
        <taxon>Ecdysozoa</taxon>
        <taxon>Arthropoda</taxon>
        <taxon>Hexapoda</taxon>
        <taxon>Insecta</taxon>
        <taxon>Pterygota</taxon>
        <taxon>Neoptera</taxon>
        <taxon>Endopterygota</taxon>
        <taxon>Hymenoptera</taxon>
        <taxon>Apocrita</taxon>
        <taxon>Aculeata</taxon>
        <taxon>Apoidea</taxon>
        <taxon>Anthophila</taxon>
        <taxon>Apidae</taxon>
        <taxon>Melipona</taxon>
    </lineage>
</organism>
<reference evidence="2" key="1">
    <citation type="submission" date="2021-10" db="EMBL/GenBank/DDBJ databases">
        <title>Melipona bicolor Genome sequencing and assembly.</title>
        <authorList>
            <person name="Araujo N.S."/>
            <person name="Arias M.C."/>
        </authorList>
    </citation>
    <scope>NUCLEOTIDE SEQUENCE</scope>
    <source>
        <strain evidence="2">USP_2M_L1-L4_2017</strain>
        <tissue evidence="2">Whole body</tissue>
    </source>
</reference>
<dbReference type="AlphaFoldDB" id="A0AA40KHV1"/>
<evidence type="ECO:0000313" key="3">
    <source>
        <dbReference type="Proteomes" id="UP001177670"/>
    </source>
</evidence>
<accession>A0AA40KHV1</accession>
<sequence>MHLRASRDGRQPVTPDNYCDSRTIRSRVKLQQDACHCNSETQFTSLIKVASIRSTHKLQWFIKFEKITLLTGDQRFQTTSPVTEGMRSRNNRGRQRQWTKSKVPREKQLAPTLLFRPADRWNMRTKGAEQKECK</sequence>
<feature type="compositionally biased region" description="Basic residues" evidence="1">
    <location>
        <begin position="89"/>
        <end position="99"/>
    </location>
</feature>
<comment type="caution">
    <text evidence="2">The sequence shown here is derived from an EMBL/GenBank/DDBJ whole genome shotgun (WGS) entry which is preliminary data.</text>
</comment>
<evidence type="ECO:0000313" key="2">
    <source>
        <dbReference type="EMBL" id="KAK1120914.1"/>
    </source>
</evidence>
<gene>
    <name evidence="2" type="ORF">K0M31_010698</name>
</gene>
<dbReference type="Proteomes" id="UP001177670">
    <property type="component" value="Unassembled WGS sequence"/>
</dbReference>
<protein>
    <submittedName>
        <fullName evidence="2">Uncharacterized protein</fullName>
    </submittedName>
</protein>
<proteinExistence type="predicted"/>
<feature type="region of interest" description="Disordered" evidence="1">
    <location>
        <begin position="79"/>
        <end position="105"/>
    </location>
</feature>
<name>A0AA40KHV1_9HYME</name>
<evidence type="ECO:0000256" key="1">
    <source>
        <dbReference type="SAM" id="MobiDB-lite"/>
    </source>
</evidence>